<dbReference type="Gene3D" id="3.40.1360.10">
    <property type="match status" value="1"/>
</dbReference>
<dbReference type="Pfam" id="PF10410">
    <property type="entry name" value="DnaB_bind"/>
    <property type="match status" value="1"/>
</dbReference>
<keyword evidence="10" id="KW-0460">Magnesium</keyword>
<evidence type="ECO:0000256" key="6">
    <source>
        <dbReference type="ARBA" id="ARBA00022705"/>
    </source>
</evidence>
<dbReference type="FunFam" id="3.40.1360.10:FF:000002">
    <property type="entry name" value="DNA primase"/>
    <property type="match status" value="1"/>
</dbReference>
<dbReference type="Gene3D" id="3.90.980.10">
    <property type="entry name" value="DNA primase, catalytic core, N-terminal domain"/>
    <property type="match status" value="1"/>
</dbReference>
<dbReference type="InterPro" id="IPR019475">
    <property type="entry name" value="DNA_primase_DnaB-bd"/>
</dbReference>
<dbReference type="Pfam" id="PF01807">
    <property type="entry name" value="Zn_ribbon_DnaG"/>
    <property type="match status" value="1"/>
</dbReference>
<dbReference type="SMART" id="SM00400">
    <property type="entry name" value="ZnF_CHCC"/>
    <property type="match status" value="1"/>
</dbReference>
<evidence type="ECO:0000259" key="13">
    <source>
        <dbReference type="PROSITE" id="PS50880"/>
    </source>
</evidence>
<accession>A0A381YNH8</accession>
<dbReference type="InterPro" id="IPR037068">
    <property type="entry name" value="DNA_primase_core_N_sf"/>
</dbReference>
<evidence type="ECO:0000256" key="7">
    <source>
        <dbReference type="ARBA" id="ARBA00022723"/>
    </source>
</evidence>
<dbReference type="FunFam" id="3.90.580.10:FF:000001">
    <property type="entry name" value="DNA primase"/>
    <property type="match status" value="1"/>
</dbReference>
<gene>
    <name evidence="14" type="ORF">METZ01_LOCUS130921</name>
</gene>
<reference evidence="14" key="1">
    <citation type="submission" date="2018-05" db="EMBL/GenBank/DDBJ databases">
        <authorList>
            <person name="Lanie J.A."/>
            <person name="Ng W.-L."/>
            <person name="Kazmierczak K.M."/>
            <person name="Andrzejewski T.M."/>
            <person name="Davidsen T.M."/>
            <person name="Wayne K.J."/>
            <person name="Tettelin H."/>
            <person name="Glass J.I."/>
            <person name="Rusch D."/>
            <person name="Podicherti R."/>
            <person name="Tsui H.-C.T."/>
            <person name="Winkler M.E."/>
        </authorList>
    </citation>
    <scope>NUCLEOTIDE SEQUENCE</scope>
</reference>
<keyword evidence="5" id="KW-0548">Nucleotidyltransferase</keyword>
<sequence length="623" mass="70986">MAFSPQFLDQIKDQIELVSVIGRRVNLKKKGREYLGICPFHNEKTASFTVNEDKGFFHCFGCGEHGSIFDFLMKIDSLTFPESVERLANEAGLDMPSETQGNGKRSEYLQKHYEVLERASLYYEGQLHSPEGKKALQYLLDRGINYDAIKKFRLGLAQDQRGGLKGELMRAGVDEQLMVEAGLLIAPEDKQKSPFERFRSRVIFPISDRKGRVIAFGGRILGAGEPKYLNSPETPLFQKGRNLYGLSQALGPAREKEEFIVTEGYTDVIALHQSGFDTAVAPLGTAVTEEQIQLLWRFVREPLMCFDGDSAGRRAAIRTAERALPYLKPGYSLRFTMLPEGEDPDCFIKSHGPNAMREMFINSINLYQVLWDFETSGYKLDTPEERSWLEKRLRERATQIEDETVRRYYLTEFKERLWQKFRNVQSQLSSNKRKQGYPHNQLMEKSGVGTQVDSKNLGEAILIYTLVSHPLLFDQVGERLGTITFSDPNLDKLRQEVLMTLTSFEELGEGLDSKSLEDHLIKTGCSALVSDPLRRRVNSHASFSRPDENLEGARIGWEQQFRIFKREQLLTEVRATKERLMRDLNREDFELLKVLKQSVAEIEETDTPLDDAVSGAKDTGTAA</sequence>
<dbReference type="PIRSF" id="PIRSF002811">
    <property type="entry name" value="DnaG"/>
    <property type="match status" value="1"/>
</dbReference>
<evidence type="ECO:0000256" key="2">
    <source>
        <dbReference type="ARBA" id="ARBA00022478"/>
    </source>
</evidence>
<dbReference type="PANTHER" id="PTHR30313:SF2">
    <property type="entry name" value="DNA PRIMASE"/>
    <property type="match status" value="1"/>
</dbReference>
<feature type="domain" description="Toprim" evidence="13">
    <location>
        <begin position="257"/>
        <end position="339"/>
    </location>
</feature>
<dbReference type="GO" id="GO:0008270">
    <property type="term" value="F:zinc ion binding"/>
    <property type="evidence" value="ECO:0007669"/>
    <property type="project" value="UniProtKB-KW"/>
</dbReference>
<keyword evidence="2" id="KW-0240">DNA-directed RNA polymerase</keyword>
<evidence type="ECO:0000256" key="9">
    <source>
        <dbReference type="ARBA" id="ARBA00022833"/>
    </source>
</evidence>
<keyword evidence="8" id="KW-0863">Zinc-finger</keyword>
<dbReference type="Pfam" id="PF08275">
    <property type="entry name" value="DNAG_N"/>
    <property type="match status" value="1"/>
</dbReference>
<dbReference type="Pfam" id="PF13662">
    <property type="entry name" value="Toprim_4"/>
    <property type="match status" value="1"/>
</dbReference>
<comment type="cofactor">
    <cofactor evidence="1">
        <name>Zn(2+)</name>
        <dbReference type="ChEBI" id="CHEBI:29105"/>
    </cofactor>
</comment>
<dbReference type="GO" id="GO:1990077">
    <property type="term" value="C:primosome complex"/>
    <property type="evidence" value="ECO:0007669"/>
    <property type="project" value="UniProtKB-KW"/>
</dbReference>
<evidence type="ECO:0000256" key="12">
    <source>
        <dbReference type="ARBA" id="ARBA00023163"/>
    </source>
</evidence>
<evidence type="ECO:0000313" key="14">
    <source>
        <dbReference type="EMBL" id="SVA78067.1"/>
    </source>
</evidence>
<protein>
    <recommendedName>
        <fullName evidence="13">Toprim domain-containing protein</fullName>
    </recommendedName>
</protein>
<evidence type="ECO:0000256" key="4">
    <source>
        <dbReference type="ARBA" id="ARBA00022679"/>
    </source>
</evidence>
<dbReference type="GO" id="GO:0003677">
    <property type="term" value="F:DNA binding"/>
    <property type="evidence" value="ECO:0007669"/>
    <property type="project" value="UniProtKB-KW"/>
</dbReference>
<dbReference type="InterPro" id="IPR013264">
    <property type="entry name" value="DNAG_N"/>
</dbReference>
<dbReference type="InterPro" id="IPR030846">
    <property type="entry name" value="DnaG_bac"/>
</dbReference>
<keyword evidence="7" id="KW-0479">Metal-binding</keyword>
<dbReference type="GO" id="GO:0000428">
    <property type="term" value="C:DNA-directed RNA polymerase complex"/>
    <property type="evidence" value="ECO:0007669"/>
    <property type="project" value="UniProtKB-KW"/>
</dbReference>
<keyword evidence="12" id="KW-0804">Transcription</keyword>
<dbReference type="GO" id="GO:0005737">
    <property type="term" value="C:cytoplasm"/>
    <property type="evidence" value="ECO:0007669"/>
    <property type="project" value="TreeGrafter"/>
</dbReference>
<evidence type="ECO:0000256" key="10">
    <source>
        <dbReference type="ARBA" id="ARBA00022842"/>
    </source>
</evidence>
<dbReference type="InterPro" id="IPR034151">
    <property type="entry name" value="TOPRIM_DnaG_bac"/>
</dbReference>
<name>A0A381YNH8_9ZZZZ</name>
<dbReference type="GO" id="GO:0003899">
    <property type="term" value="F:DNA-directed RNA polymerase activity"/>
    <property type="evidence" value="ECO:0007669"/>
    <property type="project" value="InterPro"/>
</dbReference>
<dbReference type="InterPro" id="IPR050219">
    <property type="entry name" value="DnaG_primase"/>
</dbReference>
<dbReference type="AlphaFoldDB" id="A0A381YNH8"/>
<evidence type="ECO:0000256" key="1">
    <source>
        <dbReference type="ARBA" id="ARBA00001947"/>
    </source>
</evidence>
<evidence type="ECO:0000256" key="8">
    <source>
        <dbReference type="ARBA" id="ARBA00022771"/>
    </source>
</evidence>
<dbReference type="SUPFAM" id="SSF57783">
    <property type="entry name" value="Zinc beta-ribbon"/>
    <property type="match status" value="1"/>
</dbReference>
<dbReference type="InterPro" id="IPR002694">
    <property type="entry name" value="Znf_CHC2"/>
</dbReference>
<dbReference type="PANTHER" id="PTHR30313">
    <property type="entry name" value="DNA PRIMASE"/>
    <property type="match status" value="1"/>
</dbReference>
<dbReference type="SUPFAM" id="SSF56731">
    <property type="entry name" value="DNA primase core"/>
    <property type="match status" value="1"/>
</dbReference>
<evidence type="ECO:0000256" key="5">
    <source>
        <dbReference type="ARBA" id="ARBA00022695"/>
    </source>
</evidence>
<dbReference type="NCBIfam" id="TIGR01391">
    <property type="entry name" value="dnaG"/>
    <property type="match status" value="1"/>
</dbReference>
<keyword evidence="6" id="KW-0235">DNA replication</keyword>
<dbReference type="PROSITE" id="PS50880">
    <property type="entry name" value="TOPRIM"/>
    <property type="match status" value="1"/>
</dbReference>
<dbReference type="HAMAP" id="MF_00974">
    <property type="entry name" value="DNA_primase_DnaG"/>
    <property type="match status" value="1"/>
</dbReference>
<dbReference type="InterPro" id="IPR006295">
    <property type="entry name" value="DNA_primase_DnaG"/>
</dbReference>
<evidence type="ECO:0000256" key="3">
    <source>
        <dbReference type="ARBA" id="ARBA00022515"/>
    </source>
</evidence>
<keyword evidence="4" id="KW-0808">Transferase</keyword>
<keyword evidence="9" id="KW-0862">Zinc</keyword>
<dbReference type="InterPro" id="IPR036977">
    <property type="entry name" value="DNA_primase_Znf_CHC2"/>
</dbReference>
<dbReference type="SMART" id="SM00493">
    <property type="entry name" value="TOPRIM"/>
    <property type="match status" value="1"/>
</dbReference>
<dbReference type="CDD" id="cd03364">
    <property type="entry name" value="TOPRIM_DnaG_primases"/>
    <property type="match status" value="1"/>
</dbReference>
<organism evidence="14">
    <name type="scientific">marine metagenome</name>
    <dbReference type="NCBI Taxonomy" id="408172"/>
    <lineage>
        <taxon>unclassified sequences</taxon>
        <taxon>metagenomes</taxon>
        <taxon>ecological metagenomes</taxon>
    </lineage>
</organism>
<keyword evidence="3" id="KW-0639">Primosome</keyword>
<evidence type="ECO:0000256" key="11">
    <source>
        <dbReference type="ARBA" id="ARBA00023125"/>
    </source>
</evidence>
<proteinExistence type="inferred from homology"/>
<keyword evidence="11" id="KW-0238">DNA-binding</keyword>
<dbReference type="EMBL" id="UINC01018559">
    <property type="protein sequence ID" value="SVA78067.1"/>
    <property type="molecule type" value="Genomic_DNA"/>
</dbReference>
<dbReference type="GO" id="GO:0006269">
    <property type="term" value="P:DNA replication, synthesis of primer"/>
    <property type="evidence" value="ECO:0007669"/>
    <property type="project" value="UniProtKB-KW"/>
</dbReference>
<dbReference type="InterPro" id="IPR006171">
    <property type="entry name" value="TOPRIM_dom"/>
</dbReference>
<dbReference type="Gene3D" id="3.90.580.10">
    <property type="entry name" value="Zinc finger, CHC2-type domain"/>
    <property type="match status" value="1"/>
</dbReference>